<evidence type="ECO:0000313" key="3">
    <source>
        <dbReference type="Proteomes" id="UP000787419"/>
    </source>
</evidence>
<dbReference type="EMBL" id="JABZTM010000001">
    <property type="protein sequence ID" value="MBF1445767.1"/>
    <property type="molecule type" value="Genomic_DNA"/>
</dbReference>
<reference evidence="2" key="1">
    <citation type="submission" date="2020-04" db="EMBL/GenBank/DDBJ databases">
        <title>Deep metagenomics examines the oral microbiome during advanced dental caries in children, revealing novel taxa and co-occurrences with host molecules.</title>
        <authorList>
            <person name="Baker J.L."/>
            <person name="Morton J.T."/>
            <person name="Dinis M."/>
            <person name="Alvarez R."/>
            <person name="Tran N.C."/>
            <person name="Knight R."/>
            <person name="Edlund A."/>
        </authorList>
    </citation>
    <scope>NUCLEOTIDE SEQUENCE</scope>
    <source>
        <strain evidence="2">JCVI_32_bin.50</strain>
    </source>
</reference>
<dbReference type="SUPFAM" id="SSF47729">
    <property type="entry name" value="IHF-like DNA-binding proteins"/>
    <property type="match status" value="1"/>
</dbReference>
<dbReference type="RefSeq" id="WP_004362211.1">
    <property type="nucleotide sequence ID" value="NZ_CAJZDG010000056.1"/>
</dbReference>
<dbReference type="Pfam" id="PF18291">
    <property type="entry name" value="HU-HIG"/>
    <property type="match status" value="1"/>
</dbReference>
<name>A0A9D5WXX5_9BACT</name>
<dbReference type="AlphaFoldDB" id="A0A9D5WXX5"/>
<protein>
    <submittedName>
        <fullName evidence="2">Histidinol phosphate phosphatase</fullName>
    </submittedName>
</protein>
<comment type="caution">
    <text evidence="2">The sequence shown here is derived from an EMBL/GenBank/DDBJ whole genome shotgun (WGS) entry which is preliminary data.</text>
</comment>
<accession>A0A9D5WXX5</accession>
<dbReference type="InterPro" id="IPR010992">
    <property type="entry name" value="IHF-like_DNA-bd_dom_sf"/>
</dbReference>
<dbReference type="GO" id="GO:0003677">
    <property type="term" value="F:DNA binding"/>
    <property type="evidence" value="ECO:0007669"/>
    <property type="project" value="UniProtKB-KW"/>
</dbReference>
<dbReference type="GeneID" id="67366726"/>
<evidence type="ECO:0000256" key="1">
    <source>
        <dbReference type="ARBA" id="ARBA00023125"/>
    </source>
</evidence>
<sequence length="145" mass="16291">MANRPLTYSLTERKAVIGKMAGKIVLQARPTGRKRIAHRNFCNEVAYATTFTGAEVEAVLRLAAEIAKQHVENGDIVEYGDIGTLSPSFKSKIVEKGKEEFRPIIHITKPVVRLTPSKQYFTLKDVSYKRVEASTKKTKKKQISK</sequence>
<gene>
    <name evidence="2" type="ORF">HXN55_00050</name>
</gene>
<keyword evidence="1" id="KW-0238">DNA-binding</keyword>
<evidence type="ECO:0000313" key="2">
    <source>
        <dbReference type="EMBL" id="MBF1445767.1"/>
    </source>
</evidence>
<organism evidence="2 3">
    <name type="scientific">Prevotella nigrescens</name>
    <dbReference type="NCBI Taxonomy" id="28133"/>
    <lineage>
        <taxon>Bacteria</taxon>
        <taxon>Pseudomonadati</taxon>
        <taxon>Bacteroidota</taxon>
        <taxon>Bacteroidia</taxon>
        <taxon>Bacteroidales</taxon>
        <taxon>Prevotellaceae</taxon>
        <taxon>Prevotella</taxon>
    </lineage>
</organism>
<dbReference type="InterPro" id="IPR041607">
    <property type="entry name" value="HU-HIG"/>
</dbReference>
<proteinExistence type="predicted"/>
<dbReference type="Proteomes" id="UP000787419">
    <property type="component" value="Unassembled WGS sequence"/>
</dbReference>